<dbReference type="Proteomes" id="UP001219525">
    <property type="component" value="Unassembled WGS sequence"/>
</dbReference>
<reference evidence="1" key="1">
    <citation type="submission" date="2023-03" db="EMBL/GenBank/DDBJ databases">
        <title>Massive genome expansion in bonnet fungi (Mycena s.s.) driven by repeated elements and novel gene families across ecological guilds.</title>
        <authorList>
            <consortium name="Lawrence Berkeley National Laboratory"/>
            <person name="Harder C.B."/>
            <person name="Miyauchi S."/>
            <person name="Viragh M."/>
            <person name="Kuo A."/>
            <person name="Thoen E."/>
            <person name="Andreopoulos B."/>
            <person name="Lu D."/>
            <person name="Skrede I."/>
            <person name="Drula E."/>
            <person name="Henrissat B."/>
            <person name="Morin E."/>
            <person name="Kohler A."/>
            <person name="Barry K."/>
            <person name="LaButti K."/>
            <person name="Morin E."/>
            <person name="Salamov A."/>
            <person name="Lipzen A."/>
            <person name="Mereny Z."/>
            <person name="Hegedus B."/>
            <person name="Baldrian P."/>
            <person name="Stursova M."/>
            <person name="Weitz H."/>
            <person name="Taylor A."/>
            <person name="Grigoriev I.V."/>
            <person name="Nagy L.G."/>
            <person name="Martin F."/>
            <person name="Kauserud H."/>
        </authorList>
    </citation>
    <scope>NUCLEOTIDE SEQUENCE</scope>
    <source>
        <strain evidence="1">9144</strain>
    </source>
</reference>
<gene>
    <name evidence="1" type="ORF">GGX14DRAFT_677063</name>
</gene>
<accession>A0AAD6V1Y8</accession>
<evidence type="ECO:0000313" key="2">
    <source>
        <dbReference type="Proteomes" id="UP001219525"/>
    </source>
</evidence>
<dbReference type="InterPro" id="IPR012337">
    <property type="entry name" value="RNaseH-like_sf"/>
</dbReference>
<evidence type="ECO:0000313" key="1">
    <source>
        <dbReference type="EMBL" id="KAJ7195322.1"/>
    </source>
</evidence>
<sequence length="254" mass="29705">MYPPWDPEQRRRTPLAIQKQCAGDIRVLIVLKQCVRPFYHTPNPLDIPGHSTQFPWHKHLAFITQAGTFARKPRLLSRHRHQLLASPQACAYFEHCCRLCGLPALRLRLWVRTRWTSLYACLDRDVMLRKAIDHFVLSADESDDALPLRSKQYSMYKLSRSEWDKLTVVREALREPTNATQSFSSERTPTVYRVIPTLEFLIKRWETMAEEPHLMLPRLTESSESLIESDESSTMTRLDSRVVELRLDSTREST</sequence>
<dbReference type="SUPFAM" id="SSF53098">
    <property type="entry name" value="Ribonuclease H-like"/>
    <property type="match status" value="1"/>
</dbReference>
<keyword evidence="2" id="KW-1185">Reference proteome</keyword>
<organism evidence="1 2">
    <name type="scientific">Mycena pura</name>
    <dbReference type="NCBI Taxonomy" id="153505"/>
    <lineage>
        <taxon>Eukaryota</taxon>
        <taxon>Fungi</taxon>
        <taxon>Dikarya</taxon>
        <taxon>Basidiomycota</taxon>
        <taxon>Agaricomycotina</taxon>
        <taxon>Agaricomycetes</taxon>
        <taxon>Agaricomycetidae</taxon>
        <taxon>Agaricales</taxon>
        <taxon>Marasmiineae</taxon>
        <taxon>Mycenaceae</taxon>
        <taxon>Mycena</taxon>
    </lineage>
</organism>
<dbReference type="AlphaFoldDB" id="A0AAD6V1Y8"/>
<comment type="caution">
    <text evidence="1">The sequence shown here is derived from an EMBL/GenBank/DDBJ whole genome shotgun (WGS) entry which is preliminary data.</text>
</comment>
<dbReference type="EMBL" id="JARJCW010000091">
    <property type="protein sequence ID" value="KAJ7195322.1"/>
    <property type="molecule type" value="Genomic_DNA"/>
</dbReference>
<proteinExistence type="predicted"/>
<protein>
    <submittedName>
        <fullName evidence="1">Uncharacterized protein</fullName>
    </submittedName>
</protein>
<name>A0AAD6V1Y8_9AGAR</name>